<sequence>MRRMEIFSWFGFTSSITLWVTVKGREICVCDSIRSWYNFLPPQHDDLARSLRRTVYTHLVSMYQDLNELICIAPNLERVVILGNGDSSYGLHRSAFIVSKDRSGHLYDPWRRGAVSLSSHIELDVRGNSTGKDHTQVFLPVPQALLTPRVEFEDIDSGTMGGIQTMIEFLEAIKVPLLSVSLWADILPHITPPTFAKLQATGNLRIVMFLMDVGDLASFLHLQDSINSMNKEHSGNFELSFRGGLDHEIPSLSRLNLQPLTSFDGPAKMLHHIIPFGDNIKAIKIIDSLWIDDTTYRLLKSNPMKQVYYANLPFVDVWQQGHKVLEVWPSMKELYIRCECWARVPLVARAGQKITIHDVLEAHSNFPQVEVIHLNCRRCWSLNASMASNLETVAHRRTSALRVIEFGDHSIGYWNSLEHVWELEVNSCRGRKVRGYFDQEEEAAAKEMYRNCLTTWRSTLPRPSANQRILSPFKKLFGKPPLWEPVTV</sequence>
<feature type="chain" id="PRO_5002221584" evidence="1">
    <location>
        <begin position="25"/>
        <end position="488"/>
    </location>
</feature>
<gene>
    <name evidence="2" type="ORF">M422DRAFT_257636</name>
</gene>
<proteinExistence type="predicted"/>
<evidence type="ECO:0000313" key="2">
    <source>
        <dbReference type="EMBL" id="KIJ39577.1"/>
    </source>
</evidence>
<reference evidence="2 3" key="1">
    <citation type="submission" date="2014-06" db="EMBL/GenBank/DDBJ databases">
        <title>Evolutionary Origins and Diversification of the Mycorrhizal Mutualists.</title>
        <authorList>
            <consortium name="DOE Joint Genome Institute"/>
            <consortium name="Mycorrhizal Genomics Consortium"/>
            <person name="Kohler A."/>
            <person name="Kuo A."/>
            <person name="Nagy L.G."/>
            <person name="Floudas D."/>
            <person name="Copeland A."/>
            <person name="Barry K.W."/>
            <person name="Cichocki N."/>
            <person name="Veneault-Fourrey C."/>
            <person name="LaButti K."/>
            <person name="Lindquist E.A."/>
            <person name="Lipzen A."/>
            <person name="Lundell T."/>
            <person name="Morin E."/>
            <person name="Murat C."/>
            <person name="Riley R."/>
            <person name="Ohm R."/>
            <person name="Sun H."/>
            <person name="Tunlid A."/>
            <person name="Henrissat B."/>
            <person name="Grigoriev I.V."/>
            <person name="Hibbett D.S."/>
            <person name="Martin F."/>
        </authorList>
    </citation>
    <scope>NUCLEOTIDE SEQUENCE [LARGE SCALE GENOMIC DNA]</scope>
    <source>
        <strain evidence="2 3">SS14</strain>
    </source>
</reference>
<evidence type="ECO:0000256" key="1">
    <source>
        <dbReference type="SAM" id="SignalP"/>
    </source>
</evidence>
<dbReference type="Proteomes" id="UP000054279">
    <property type="component" value="Unassembled WGS sequence"/>
</dbReference>
<name>A0A0C9VDU4_SPHS4</name>
<accession>A0A0C9VDU4</accession>
<dbReference type="HOGENOM" id="CLU_505431_0_0_1"/>
<dbReference type="AlphaFoldDB" id="A0A0C9VDU4"/>
<evidence type="ECO:0000313" key="3">
    <source>
        <dbReference type="Proteomes" id="UP000054279"/>
    </source>
</evidence>
<keyword evidence="3" id="KW-1185">Reference proteome</keyword>
<feature type="signal peptide" evidence="1">
    <location>
        <begin position="1"/>
        <end position="24"/>
    </location>
</feature>
<keyword evidence="1" id="KW-0732">Signal</keyword>
<organism evidence="2 3">
    <name type="scientific">Sphaerobolus stellatus (strain SS14)</name>
    <dbReference type="NCBI Taxonomy" id="990650"/>
    <lineage>
        <taxon>Eukaryota</taxon>
        <taxon>Fungi</taxon>
        <taxon>Dikarya</taxon>
        <taxon>Basidiomycota</taxon>
        <taxon>Agaricomycotina</taxon>
        <taxon>Agaricomycetes</taxon>
        <taxon>Phallomycetidae</taxon>
        <taxon>Geastrales</taxon>
        <taxon>Sphaerobolaceae</taxon>
        <taxon>Sphaerobolus</taxon>
    </lineage>
</organism>
<dbReference type="EMBL" id="KN837151">
    <property type="protein sequence ID" value="KIJ39577.1"/>
    <property type="molecule type" value="Genomic_DNA"/>
</dbReference>
<protein>
    <submittedName>
        <fullName evidence="2">Uncharacterized protein</fullName>
    </submittedName>
</protein>